<evidence type="ECO:0000313" key="2">
    <source>
        <dbReference type="Proteomes" id="UP000054538"/>
    </source>
</evidence>
<protein>
    <submittedName>
        <fullName evidence="1">Uncharacterized protein</fullName>
    </submittedName>
</protein>
<dbReference type="AlphaFoldDB" id="A0A0D0E9N0"/>
<gene>
    <name evidence="1" type="ORF">PAXRUDRAFT_490571</name>
</gene>
<accession>A0A0D0E9N0</accession>
<dbReference type="InParanoid" id="A0A0D0E9N0"/>
<dbReference type="Proteomes" id="UP000054538">
    <property type="component" value="Unassembled WGS sequence"/>
</dbReference>
<sequence length="114" mass="12477">MLYHRAVSIAWKQAPGWCGNPVSQQAEHACLSACLFAVSSGSGHATDKLGHSRSRPPLYICASGPTSRSDFWRNLYMEGVAWMHTFHIASPHGTLMKLCDLCYVICCRSSSGNC</sequence>
<dbReference type="HOGENOM" id="CLU_2121823_0_0_1"/>
<dbReference type="EMBL" id="KN824855">
    <property type="protein sequence ID" value="KIK99574.1"/>
    <property type="molecule type" value="Genomic_DNA"/>
</dbReference>
<evidence type="ECO:0000313" key="1">
    <source>
        <dbReference type="EMBL" id="KIK99574.1"/>
    </source>
</evidence>
<reference evidence="2" key="2">
    <citation type="submission" date="2015-01" db="EMBL/GenBank/DDBJ databases">
        <title>Evolutionary Origins and Diversification of the Mycorrhizal Mutualists.</title>
        <authorList>
            <consortium name="DOE Joint Genome Institute"/>
            <consortium name="Mycorrhizal Genomics Consortium"/>
            <person name="Kohler A."/>
            <person name="Kuo A."/>
            <person name="Nagy L.G."/>
            <person name="Floudas D."/>
            <person name="Copeland A."/>
            <person name="Barry K.W."/>
            <person name="Cichocki N."/>
            <person name="Veneault-Fourrey C."/>
            <person name="LaButti K."/>
            <person name="Lindquist E.A."/>
            <person name="Lipzen A."/>
            <person name="Lundell T."/>
            <person name="Morin E."/>
            <person name="Murat C."/>
            <person name="Riley R."/>
            <person name="Ohm R."/>
            <person name="Sun H."/>
            <person name="Tunlid A."/>
            <person name="Henrissat B."/>
            <person name="Grigoriev I.V."/>
            <person name="Hibbett D.S."/>
            <person name="Martin F."/>
        </authorList>
    </citation>
    <scope>NUCLEOTIDE SEQUENCE [LARGE SCALE GENOMIC DNA]</scope>
    <source>
        <strain evidence="2">Ve08.2h10</strain>
    </source>
</reference>
<reference evidence="1 2" key="1">
    <citation type="submission" date="2014-04" db="EMBL/GenBank/DDBJ databases">
        <authorList>
            <consortium name="DOE Joint Genome Institute"/>
            <person name="Kuo A."/>
            <person name="Kohler A."/>
            <person name="Jargeat P."/>
            <person name="Nagy L.G."/>
            <person name="Floudas D."/>
            <person name="Copeland A."/>
            <person name="Barry K.W."/>
            <person name="Cichocki N."/>
            <person name="Veneault-Fourrey C."/>
            <person name="LaButti K."/>
            <person name="Lindquist E.A."/>
            <person name="Lipzen A."/>
            <person name="Lundell T."/>
            <person name="Morin E."/>
            <person name="Murat C."/>
            <person name="Sun H."/>
            <person name="Tunlid A."/>
            <person name="Henrissat B."/>
            <person name="Grigoriev I.V."/>
            <person name="Hibbett D.S."/>
            <person name="Martin F."/>
            <person name="Nordberg H.P."/>
            <person name="Cantor M.N."/>
            <person name="Hua S.X."/>
        </authorList>
    </citation>
    <scope>NUCLEOTIDE SEQUENCE [LARGE SCALE GENOMIC DNA]</scope>
    <source>
        <strain evidence="1 2">Ve08.2h10</strain>
    </source>
</reference>
<name>A0A0D0E9N0_9AGAM</name>
<keyword evidence="2" id="KW-1185">Reference proteome</keyword>
<proteinExistence type="predicted"/>
<organism evidence="1 2">
    <name type="scientific">Paxillus rubicundulus Ve08.2h10</name>
    <dbReference type="NCBI Taxonomy" id="930991"/>
    <lineage>
        <taxon>Eukaryota</taxon>
        <taxon>Fungi</taxon>
        <taxon>Dikarya</taxon>
        <taxon>Basidiomycota</taxon>
        <taxon>Agaricomycotina</taxon>
        <taxon>Agaricomycetes</taxon>
        <taxon>Agaricomycetidae</taxon>
        <taxon>Boletales</taxon>
        <taxon>Paxilineae</taxon>
        <taxon>Paxillaceae</taxon>
        <taxon>Paxillus</taxon>
    </lineage>
</organism>